<name>A0A1K1MIE4_RUMFL</name>
<organism evidence="1 2">
    <name type="scientific">Ruminococcus flavefaciens</name>
    <dbReference type="NCBI Taxonomy" id="1265"/>
    <lineage>
        <taxon>Bacteria</taxon>
        <taxon>Bacillati</taxon>
        <taxon>Bacillota</taxon>
        <taxon>Clostridia</taxon>
        <taxon>Eubacteriales</taxon>
        <taxon>Oscillospiraceae</taxon>
        <taxon>Ruminococcus</taxon>
    </lineage>
</organism>
<sequence length="150" mass="17759">MLYDIAQLYQRLKTLDYKHFFEIESDFFQCFCSDAETTENPMVNAFLIVSSWFGTSERSGVWTFYEAISPANVEKAVNYLLQVGETELAAVISKGMHDYQNPQYADNFDYPEEWITESEEIDAWISKHYDWLCHWLYDYLIANENKIIKL</sequence>
<dbReference type="EMBL" id="FPIP01000002">
    <property type="protein sequence ID" value="SFW22875.1"/>
    <property type="molecule type" value="Genomic_DNA"/>
</dbReference>
<evidence type="ECO:0000313" key="2">
    <source>
        <dbReference type="Proteomes" id="UP000183461"/>
    </source>
</evidence>
<dbReference type="AlphaFoldDB" id="A0A1K1MIE4"/>
<dbReference type="Proteomes" id="UP000183461">
    <property type="component" value="Unassembled WGS sequence"/>
</dbReference>
<gene>
    <name evidence="1" type="ORF">SAMN02910280_1237</name>
</gene>
<evidence type="ECO:0000313" key="1">
    <source>
        <dbReference type="EMBL" id="SFW22875.1"/>
    </source>
</evidence>
<proteinExistence type="predicted"/>
<reference evidence="1 2" key="1">
    <citation type="submission" date="2016-11" db="EMBL/GenBank/DDBJ databases">
        <authorList>
            <person name="Jaros S."/>
            <person name="Januszkiewicz K."/>
            <person name="Wedrychowicz H."/>
        </authorList>
    </citation>
    <scope>NUCLEOTIDE SEQUENCE [LARGE SCALE GENOMIC DNA]</scope>
    <source>
        <strain evidence="1 2">YL228</strain>
    </source>
</reference>
<evidence type="ECO:0008006" key="3">
    <source>
        <dbReference type="Google" id="ProtNLM"/>
    </source>
</evidence>
<accession>A0A1K1MIE4</accession>
<dbReference type="RefSeq" id="WP_072299596.1">
    <property type="nucleotide sequence ID" value="NZ_FPIP01000002.1"/>
</dbReference>
<protein>
    <recommendedName>
        <fullName evidence="3">DUF4375 domain-containing protein</fullName>
    </recommendedName>
</protein>